<keyword evidence="3" id="KW-1185">Reference proteome</keyword>
<dbReference type="AlphaFoldDB" id="A0A8J2VMA4"/>
<reference evidence="2" key="2">
    <citation type="submission" date="2020-09" db="EMBL/GenBank/DDBJ databases">
        <authorList>
            <person name="Sun Q."/>
            <person name="Sedlacek I."/>
        </authorList>
    </citation>
    <scope>NUCLEOTIDE SEQUENCE</scope>
    <source>
        <strain evidence="2">CCM 7684</strain>
    </source>
</reference>
<dbReference type="PANTHER" id="PTHR43041">
    <property type="entry name" value="HYDROLASE, METALLO-BETA-LACTAMASE SUPERFAMILY"/>
    <property type="match status" value="1"/>
</dbReference>
<evidence type="ECO:0000259" key="1">
    <source>
        <dbReference type="Pfam" id="PF19583"/>
    </source>
</evidence>
<dbReference type="RefSeq" id="WP_188408997.1">
    <property type="nucleotide sequence ID" value="NZ_BMCP01000001.1"/>
</dbReference>
<dbReference type="InterPro" id="IPR045761">
    <property type="entry name" value="ODP_dom"/>
</dbReference>
<name>A0A8J2VMA4_9RHOB</name>
<evidence type="ECO:0000313" key="3">
    <source>
        <dbReference type="Proteomes" id="UP000602745"/>
    </source>
</evidence>
<dbReference type="Gene3D" id="3.60.15.10">
    <property type="entry name" value="Ribonuclease Z/Hydroxyacylglutathione hydrolase-like"/>
    <property type="match status" value="1"/>
</dbReference>
<feature type="domain" description="ODP" evidence="1">
    <location>
        <begin position="64"/>
        <end position="270"/>
    </location>
</feature>
<evidence type="ECO:0000313" key="2">
    <source>
        <dbReference type="EMBL" id="GGE38256.1"/>
    </source>
</evidence>
<comment type="caution">
    <text evidence="2">The sequence shown here is derived from an EMBL/GenBank/DDBJ whole genome shotgun (WGS) entry which is preliminary data.</text>
</comment>
<organism evidence="2 3">
    <name type="scientific">Agaricicola taiwanensis</name>
    <dbReference type="NCBI Taxonomy" id="591372"/>
    <lineage>
        <taxon>Bacteria</taxon>
        <taxon>Pseudomonadati</taxon>
        <taxon>Pseudomonadota</taxon>
        <taxon>Alphaproteobacteria</taxon>
        <taxon>Rhodobacterales</taxon>
        <taxon>Paracoccaceae</taxon>
        <taxon>Agaricicola</taxon>
    </lineage>
</organism>
<dbReference type="Proteomes" id="UP000602745">
    <property type="component" value="Unassembled WGS sequence"/>
</dbReference>
<protein>
    <recommendedName>
        <fullName evidence="1">ODP domain-containing protein</fullName>
    </recommendedName>
</protein>
<dbReference type="SUPFAM" id="SSF56281">
    <property type="entry name" value="Metallo-hydrolase/oxidoreductase"/>
    <property type="match status" value="1"/>
</dbReference>
<dbReference type="Pfam" id="PF19583">
    <property type="entry name" value="ODP"/>
    <property type="match status" value="1"/>
</dbReference>
<dbReference type="PANTHER" id="PTHR43041:SF1">
    <property type="entry name" value="METALLO-BETA-LACTAMASE DOMAIN-CONTAINING PROTEIN"/>
    <property type="match status" value="1"/>
</dbReference>
<sequence length="299" mass="33401">MDVREPAAGPCQGAATDVTALPGHRGGTEVFSFADPTLFRLGDTVPLDGRISWAPRIEGHFQPINCYLVKEGSVGYLIDTGVAAHRQRIIDQLRRVDSDIKEISIFFTRAELDCSGNFASLYKTFNVTEVISGAIRNPFDSYDELSKLSNTEIRRQNLPLSGVEDMQIGSSSRLRLIPAHIRMLTTYWAYDSVSKTLFSSDVFGHTSCKGEQDSIILDEEAADHTTINSVGAHLLEKFGWMALADNRYMRNWVEKLFADYDIEHIAPTHGCIISGKRSVMKHLSYLMDALDQIGLKEQH</sequence>
<gene>
    <name evidence="2" type="ORF">GCM10007276_14580</name>
</gene>
<proteinExistence type="predicted"/>
<reference evidence="2" key="1">
    <citation type="journal article" date="2014" name="Int. J. Syst. Evol. Microbiol.">
        <title>Complete genome sequence of Corynebacterium casei LMG S-19264T (=DSM 44701T), isolated from a smear-ripened cheese.</title>
        <authorList>
            <consortium name="US DOE Joint Genome Institute (JGI-PGF)"/>
            <person name="Walter F."/>
            <person name="Albersmeier A."/>
            <person name="Kalinowski J."/>
            <person name="Ruckert C."/>
        </authorList>
    </citation>
    <scope>NUCLEOTIDE SEQUENCE</scope>
    <source>
        <strain evidence="2">CCM 7684</strain>
    </source>
</reference>
<dbReference type="InterPro" id="IPR036866">
    <property type="entry name" value="RibonucZ/Hydroxyglut_hydro"/>
</dbReference>
<dbReference type="EMBL" id="BMCP01000001">
    <property type="protein sequence ID" value="GGE38256.1"/>
    <property type="molecule type" value="Genomic_DNA"/>
</dbReference>
<accession>A0A8J2VMA4</accession>